<dbReference type="STRING" id="331657.A0A4U0WUI3"/>
<sequence length="292" mass="30376">MTVLAFPPSPEQDDQVLPAAQKASRPSKRKRPTLLTPPISVDDPETTQILDKATYILSTEATALSQVSRLYQTDPVARAGILQAVDCITRVSAAGGKLIICGVGKSGLVGMKTVATMKSLGIGCCFMHATEAVHGDLGDIKPNDAVLFITFSGRTSELLNLLPHISEETPILAITSHMQAGTCPLLAGRRNTILLPAPVHETEESTFGVCAPTTSTTVAIAIGDMLALTVADRVHGSRTSKVFKKNHPGGAIGERTATAITPVSNASPAMSVTPPPPAPDSPVELPPPAAAL</sequence>
<dbReference type="PANTHER" id="PTHR38418:SF2">
    <property type="entry name" value="SUGAR ISOMERASE, KPSF_GUTQ (AFU_ORTHOLOGUE AFUA_6G08860)"/>
    <property type="match status" value="1"/>
</dbReference>
<gene>
    <name evidence="3" type="ORF">B0A49_08678</name>
</gene>
<dbReference type="PROSITE" id="PS51464">
    <property type="entry name" value="SIS"/>
    <property type="match status" value="1"/>
</dbReference>
<proteinExistence type="predicted"/>
<evidence type="ECO:0000259" key="2">
    <source>
        <dbReference type="PROSITE" id="PS51464"/>
    </source>
</evidence>
<dbReference type="Proteomes" id="UP000308768">
    <property type="component" value="Unassembled WGS sequence"/>
</dbReference>
<dbReference type="OrthoDB" id="1872003at2759"/>
<comment type="caution">
    <text evidence="3">The sequence shown here is derived from an EMBL/GenBank/DDBJ whole genome shotgun (WGS) entry which is preliminary data.</text>
</comment>
<dbReference type="InterPro" id="IPR046348">
    <property type="entry name" value="SIS_dom_sf"/>
</dbReference>
<dbReference type="InterPro" id="IPR001347">
    <property type="entry name" value="SIS_dom"/>
</dbReference>
<feature type="compositionally biased region" description="Pro residues" evidence="1">
    <location>
        <begin position="273"/>
        <end position="292"/>
    </location>
</feature>
<evidence type="ECO:0000313" key="4">
    <source>
        <dbReference type="Proteomes" id="UP000308768"/>
    </source>
</evidence>
<protein>
    <recommendedName>
        <fullName evidence="2">SIS domain-containing protein</fullName>
    </recommendedName>
</protein>
<accession>A0A4U0WUI3</accession>
<dbReference type="AlphaFoldDB" id="A0A4U0WUI3"/>
<evidence type="ECO:0000256" key="1">
    <source>
        <dbReference type="SAM" id="MobiDB-lite"/>
    </source>
</evidence>
<dbReference type="Pfam" id="PF01380">
    <property type="entry name" value="SIS"/>
    <property type="match status" value="1"/>
</dbReference>
<dbReference type="Gene3D" id="3.40.50.10490">
    <property type="entry name" value="Glucose-6-phosphate isomerase like protein, domain 1"/>
    <property type="match status" value="1"/>
</dbReference>
<dbReference type="EMBL" id="NAJN01001020">
    <property type="protein sequence ID" value="TKA66438.1"/>
    <property type="molecule type" value="Genomic_DNA"/>
</dbReference>
<feature type="domain" description="SIS" evidence="2">
    <location>
        <begin position="87"/>
        <end position="236"/>
    </location>
</feature>
<dbReference type="PANTHER" id="PTHR38418">
    <property type="entry name" value="SUGAR ISOMERASE, KPSF/GUTQ (AFU_ORTHOLOGUE AFUA_6G08860)"/>
    <property type="match status" value="1"/>
</dbReference>
<dbReference type="SUPFAM" id="SSF53697">
    <property type="entry name" value="SIS domain"/>
    <property type="match status" value="1"/>
</dbReference>
<feature type="region of interest" description="Disordered" evidence="1">
    <location>
        <begin position="1"/>
        <end position="38"/>
    </location>
</feature>
<dbReference type="GO" id="GO:1901135">
    <property type="term" value="P:carbohydrate derivative metabolic process"/>
    <property type="evidence" value="ECO:0007669"/>
    <property type="project" value="InterPro"/>
</dbReference>
<dbReference type="GO" id="GO:0097367">
    <property type="term" value="F:carbohydrate derivative binding"/>
    <property type="evidence" value="ECO:0007669"/>
    <property type="project" value="InterPro"/>
</dbReference>
<evidence type="ECO:0000313" key="3">
    <source>
        <dbReference type="EMBL" id="TKA66438.1"/>
    </source>
</evidence>
<name>A0A4U0WUI3_9PEZI</name>
<organism evidence="3 4">
    <name type="scientific">Cryomyces minteri</name>
    <dbReference type="NCBI Taxonomy" id="331657"/>
    <lineage>
        <taxon>Eukaryota</taxon>
        <taxon>Fungi</taxon>
        <taxon>Dikarya</taxon>
        <taxon>Ascomycota</taxon>
        <taxon>Pezizomycotina</taxon>
        <taxon>Dothideomycetes</taxon>
        <taxon>Dothideomycetes incertae sedis</taxon>
        <taxon>Cryomyces</taxon>
    </lineage>
</organism>
<keyword evidence="4" id="KW-1185">Reference proteome</keyword>
<reference evidence="3 4" key="1">
    <citation type="submission" date="2017-03" db="EMBL/GenBank/DDBJ databases">
        <title>Genomes of endolithic fungi from Antarctica.</title>
        <authorList>
            <person name="Coleine C."/>
            <person name="Masonjones S."/>
            <person name="Stajich J.E."/>
        </authorList>
    </citation>
    <scope>NUCLEOTIDE SEQUENCE [LARGE SCALE GENOMIC DNA]</scope>
    <source>
        <strain evidence="3 4">CCFEE 5187</strain>
    </source>
</reference>
<feature type="region of interest" description="Disordered" evidence="1">
    <location>
        <begin position="262"/>
        <end position="292"/>
    </location>
</feature>